<protein>
    <recommendedName>
        <fullName evidence="3">Disease resistance R13L4/SHOC-2-like LRR domain-containing protein</fullName>
    </recommendedName>
</protein>
<evidence type="ECO:0000259" key="3">
    <source>
        <dbReference type="Pfam" id="PF23598"/>
    </source>
</evidence>
<dbReference type="InterPro" id="IPR001611">
    <property type="entry name" value="Leu-rich_rpt"/>
</dbReference>
<evidence type="ECO:0000256" key="1">
    <source>
        <dbReference type="ARBA" id="ARBA00022614"/>
    </source>
</evidence>
<keyword evidence="2" id="KW-0677">Repeat</keyword>
<reference evidence="4" key="1">
    <citation type="journal article" date="2015" name="Nature">
        <title>Complex archaea that bridge the gap between prokaryotes and eukaryotes.</title>
        <authorList>
            <person name="Spang A."/>
            <person name="Saw J.H."/>
            <person name="Jorgensen S.L."/>
            <person name="Zaremba-Niedzwiedzka K."/>
            <person name="Martijn J."/>
            <person name="Lind A.E."/>
            <person name="van Eijk R."/>
            <person name="Schleper C."/>
            <person name="Guy L."/>
            <person name="Ettema T.J."/>
        </authorList>
    </citation>
    <scope>NUCLEOTIDE SEQUENCE</scope>
</reference>
<proteinExistence type="predicted"/>
<accession>A0A0F9TP77</accession>
<gene>
    <name evidence="4" type="ORF">LCGC14_0705310</name>
</gene>
<dbReference type="GO" id="GO:0005737">
    <property type="term" value="C:cytoplasm"/>
    <property type="evidence" value="ECO:0007669"/>
    <property type="project" value="TreeGrafter"/>
</dbReference>
<feature type="domain" description="Disease resistance R13L4/SHOC-2-like LRR" evidence="3">
    <location>
        <begin position="107"/>
        <end position="173"/>
    </location>
</feature>
<dbReference type="SMART" id="SM00369">
    <property type="entry name" value="LRR_TYP"/>
    <property type="match status" value="4"/>
</dbReference>
<dbReference type="PROSITE" id="PS51450">
    <property type="entry name" value="LRR"/>
    <property type="match status" value="2"/>
</dbReference>
<organism evidence="4">
    <name type="scientific">marine sediment metagenome</name>
    <dbReference type="NCBI Taxonomy" id="412755"/>
    <lineage>
        <taxon>unclassified sequences</taxon>
        <taxon>metagenomes</taxon>
        <taxon>ecological metagenomes</taxon>
    </lineage>
</organism>
<comment type="caution">
    <text evidence="4">The sequence shown here is derived from an EMBL/GenBank/DDBJ whole genome shotgun (WGS) entry which is preliminary data.</text>
</comment>
<dbReference type="InterPro" id="IPR003591">
    <property type="entry name" value="Leu-rich_rpt_typical-subtyp"/>
</dbReference>
<dbReference type="PANTHER" id="PTHR48051:SF1">
    <property type="entry name" value="RAS SUPPRESSOR PROTEIN 1"/>
    <property type="match status" value="1"/>
</dbReference>
<dbReference type="InterPro" id="IPR055414">
    <property type="entry name" value="LRR_R13L4/SHOC2-like"/>
</dbReference>
<name>A0A0F9TP77_9ZZZZ</name>
<dbReference type="AlphaFoldDB" id="A0A0F9TP77"/>
<keyword evidence="1" id="KW-0433">Leucine-rich repeat</keyword>
<dbReference type="InterPro" id="IPR050216">
    <property type="entry name" value="LRR_domain-containing"/>
</dbReference>
<sequence length="239" mass="26395">MLNIINDDKKGDNAQMTVSFRGAQIIQLEVDVLNELETQLNDQFRLVNKIERTTKMSFLVVDSRVIGIGLYKCGMSALPFAIGGGIQLTKTQIDIYNSMNFDGGPLITLPESIGKLKSLQILSLGGNRLTTLPESIGKLKSLRILNLGGNQLTTLPESLGNLDALEMLLLNNIKLSTLPESIEKLSSLEELDLGENKFSTLPKSISKIPSLKILNIKDNQLSTLPKWIKEKKGLRKIHI</sequence>
<dbReference type="EMBL" id="LAZR01001526">
    <property type="protein sequence ID" value="KKN43218.1"/>
    <property type="molecule type" value="Genomic_DNA"/>
</dbReference>
<dbReference type="PANTHER" id="PTHR48051">
    <property type="match status" value="1"/>
</dbReference>
<dbReference type="SUPFAM" id="SSF52047">
    <property type="entry name" value="RNI-like"/>
    <property type="match status" value="1"/>
</dbReference>
<dbReference type="Gene3D" id="3.80.10.10">
    <property type="entry name" value="Ribonuclease Inhibitor"/>
    <property type="match status" value="1"/>
</dbReference>
<evidence type="ECO:0000256" key="2">
    <source>
        <dbReference type="ARBA" id="ARBA00022737"/>
    </source>
</evidence>
<dbReference type="InterPro" id="IPR032675">
    <property type="entry name" value="LRR_dom_sf"/>
</dbReference>
<dbReference type="Pfam" id="PF13855">
    <property type="entry name" value="LRR_8"/>
    <property type="match status" value="1"/>
</dbReference>
<dbReference type="SMART" id="SM00364">
    <property type="entry name" value="LRR_BAC"/>
    <property type="match status" value="5"/>
</dbReference>
<dbReference type="Pfam" id="PF23598">
    <property type="entry name" value="LRR_14"/>
    <property type="match status" value="1"/>
</dbReference>
<evidence type="ECO:0000313" key="4">
    <source>
        <dbReference type="EMBL" id="KKN43218.1"/>
    </source>
</evidence>